<feature type="domain" description="DUF4218" evidence="5">
    <location>
        <begin position="1"/>
        <end position="35"/>
    </location>
</feature>
<dbReference type="OrthoDB" id="2270193at2759"/>
<dbReference type="PRINTS" id="PR00081">
    <property type="entry name" value="GDHRDH"/>
</dbReference>
<sequence length="185" mass="20778">MEWLFPPSFFDVMVHLNIHLTHEASLAGPVQYRWTSDEHGDRPRPLPSIPELKKAADIAERKESPHWDYDEEDGSWKWKKPQPPSRKMTSGHWKSRVQRSTYSSYKMPETNIDSATKKLAVVTGANKGIGLDICGQLATIGLDVKDTASIASLSVFIKTQFGKLDILVNKAGINGINLDDDAYRI</sequence>
<evidence type="ECO:0000256" key="3">
    <source>
        <dbReference type="ARBA" id="ARBA00023002"/>
    </source>
</evidence>
<keyword evidence="7" id="KW-1185">Reference proteome</keyword>
<reference evidence="6" key="1">
    <citation type="journal article" date="2023" name="Plant J.">
        <title>The genome of the king protea, Protea cynaroides.</title>
        <authorList>
            <person name="Chang J."/>
            <person name="Duong T.A."/>
            <person name="Schoeman C."/>
            <person name="Ma X."/>
            <person name="Roodt D."/>
            <person name="Barker N."/>
            <person name="Li Z."/>
            <person name="Van de Peer Y."/>
            <person name="Mizrachi E."/>
        </authorList>
    </citation>
    <scope>NUCLEOTIDE SEQUENCE</scope>
    <source>
        <tissue evidence="6">Young leaves</tissue>
    </source>
</reference>
<dbReference type="InterPro" id="IPR002347">
    <property type="entry name" value="SDR_fam"/>
</dbReference>
<comment type="caution">
    <text evidence="6">The sequence shown here is derived from an EMBL/GenBank/DDBJ whole genome shotgun (WGS) entry which is preliminary data.</text>
</comment>
<gene>
    <name evidence="6" type="ORF">NE237_021805</name>
</gene>
<dbReference type="SUPFAM" id="SSF51735">
    <property type="entry name" value="NAD(P)-binding Rossmann-fold domains"/>
    <property type="match status" value="1"/>
</dbReference>
<keyword evidence="3" id="KW-0560">Oxidoreductase</keyword>
<evidence type="ECO:0000259" key="5">
    <source>
        <dbReference type="Pfam" id="PF13960"/>
    </source>
</evidence>
<dbReference type="Pfam" id="PF13960">
    <property type="entry name" value="DUF4218"/>
    <property type="match status" value="1"/>
</dbReference>
<feature type="region of interest" description="Disordered" evidence="4">
    <location>
        <begin position="60"/>
        <end position="93"/>
    </location>
</feature>
<dbReference type="AlphaFoldDB" id="A0A9Q0K4Q3"/>
<evidence type="ECO:0000256" key="2">
    <source>
        <dbReference type="ARBA" id="ARBA00022857"/>
    </source>
</evidence>
<dbReference type="Proteomes" id="UP001141806">
    <property type="component" value="Unassembled WGS sequence"/>
</dbReference>
<proteinExistence type="inferred from homology"/>
<protein>
    <recommendedName>
        <fullName evidence="5">DUF4218 domain-containing protein</fullName>
    </recommendedName>
</protein>
<keyword evidence="2" id="KW-0521">NADP</keyword>
<dbReference type="EMBL" id="JAMYWD010000009">
    <property type="protein sequence ID" value="KAJ4961895.1"/>
    <property type="molecule type" value="Genomic_DNA"/>
</dbReference>
<evidence type="ECO:0000256" key="1">
    <source>
        <dbReference type="ARBA" id="ARBA00006484"/>
    </source>
</evidence>
<accession>A0A9Q0K4Q3</accession>
<evidence type="ECO:0000256" key="4">
    <source>
        <dbReference type="SAM" id="MobiDB-lite"/>
    </source>
</evidence>
<evidence type="ECO:0000313" key="6">
    <source>
        <dbReference type="EMBL" id="KAJ4961895.1"/>
    </source>
</evidence>
<dbReference type="InterPro" id="IPR025452">
    <property type="entry name" value="DUF4218"/>
</dbReference>
<dbReference type="Gene3D" id="3.40.50.720">
    <property type="entry name" value="NAD(P)-binding Rossmann-like Domain"/>
    <property type="match status" value="2"/>
</dbReference>
<name>A0A9Q0K4Q3_9MAGN</name>
<organism evidence="6 7">
    <name type="scientific">Protea cynaroides</name>
    <dbReference type="NCBI Taxonomy" id="273540"/>
    <lineage>
        <taxon>Eukaryota</taxon>
        <taxon>Viridiplantae</taxon>
        <taxon>Streptophyta</taxon>
        <taxon>Embryophyta</taxon>
        <taxon>Tracheophyta</taxon>
        <taxon>Spermatophyta</taxon>
        <taxon>Magnoliopsida</taxon>
        <taxon>Proteales</taxon>
        <taxon>Proteaceae</taxon>
        <taxon>Protea</taxon>
    </lineage>
</organism>
<dbReference type="GO" id="GO:0016020">
    <property type="term" value="C:membrane"/>
    <property type="evidence" value="ECO:0007669"/>
    <property type="project" value="TreeGrafter"/>
</dbReference>
<dbReference type="InterPro" id="IPR036291">
    <property type="entry name" value="NAD(P)-bd_dom_sf"/>
</dbReference>
<dbReference type="PANTHER" id="PTHR43490">
    <property type="entry name" value="(+)-NEOMENTHOL DEHYDROGENASE"/>
    <property type="match status" value="1"/>
</dbReference>
<comment type="similarity">
    <text evidence="1">Belongs to the short-chain dehydrogenases/reductases (SDR) family.</text>
</comment>
<evidence type="ECO:0000313" key="7">
    <source>
        <dbReference type="Proteomes" id="UP001141806"/>
    </source>
</evidence>
<dbReference type="PANTHER" id="PTHR43490:SF98">
    <property type="entry name" value="OS02G0640600 PROTEIN"/>
    <property type="match status" value="1"/>
</dbReference>
<dbReference type="GO" id="GO:0016491">
    <property type="term" value="F:oxidoreductase activity"/>
    <property type="evidence" value="ECO:0007669"/>
    <property type="project" value="UniProtKB-KW"/>
</dbReference>